<dbReference type="Proteomes" id="UP000254718">
    <property type="component" value="Unassembled WGS sequence"/>
</dbReference>
<evidence type="ECO:0000313" key="3">
    <source>
        <dbReference type="EMBL" id="STM21885.1"/>
    </source>
</evidence>
<dbReference type="Proteomes" id="UP000255543">
    <property type="component" value="Unassembled WGS sequence"/>
</dbReference>
<evidence type="ECO:0000313" key="1">
    <source>
        <dbReference type="EMBL" id="SQD01417.1"/>
    </source>
</evidence>
<evidence type="ECO:0000313" key="2">
    <source>
        <dbReference type="EMBL" id="STK83166.1"/>
    </source>
</evidence>
<evidence type="ECO:0000313" key="4">
    <source>
        <dbReference type="Proteomes" id="UP000250991"/>
    </source>
</evidence>
<dbReference type="EMBL" id="UGFE01000002">
    <property type="protein sequence ID" value="STM21885.1"/>
    <property type="molecule type" value="Genomic_DNA"/>
</dbReference>
<sequence>MKRVSFSLAETYEADVIKKYQHLKNAHFQQRLKSV</sequence>
<name>A0A2X2ZC16_ECOLX</name>
<gene>
    <name evidence="1" type="ORF">NCTC8009_01844</name>
    <name evidence="2" type="ORF">NCTC8179_02994</name>
    <name evidence="3" type="ORF">NCTC8333_00741</name>
</gene>
<protein>
    <submittedName>
        <fullName evidence="1">Uncharacterized protein</fullName>
    </submittedName>
</protein>
<organism evidence="1 4">
    <name type="scientific">Escherichia coli</name>
    <dbReference type="NCBI Taxonomy" id="562"/>
    <lineage>
        <taxon>Bacteria</taxon>
        <taxon>Pseudomonadati</taxon>
        <taxon>Pseudomonadota</taxon>
        <taxon>Gammaproteobacteria</taxon>
        <taxon>Enterobacterales</taxon>
        <taxon>Enterobacteriaceae</taxon>
        <taxon>Escherichia</taxon>
    </lineage>
</organism>
<dbReference type="AlphaFoldDB" id="A0A2X2ZC16"/>
<dbReference type="Proteomes" id="UP000250991">
    <property type="component" value="Unassembled WGS sequence"/>
</dbReference>
<evidence type="ECO:0000313" key="6">
    <source>
        <dbReference type="Proteomes" id="UP000255543"/>
    </source>
</evidence>
<evidence type="ECO:0000313" key="5">
    <source>
        <dbReference type="Proteomes" id="UP000254718"/>
    </source>
</evidence>
<reference evidence="4 5" key="1">
    <citation type="submission" date="2018-06" db="EMBL/GenBank/DDBJ databases">
        <authorList>
            <consortium name="Pathogen Informatics"/>
            <person name="Doyle S."/>
        </authorList>
    </citation>
    <scope>NUCLEOTIDE SEQUENCE [LARGE SCALE GENOMIC DNA]</scope>
    <source>
        <strain evidence="1 4">NCTC8009</strain>
        <strain evidence="2 6">NCTC8179</strain>
        <strain evidence="3 5">NCTC8333</strain>
    </source>
</reference>
<accession>A0A2X2ZC16</accession>
<dbReference type="EMBL" id="UGEB01000001">
    <property type="protein sequence ID" value="STK83166.1"/>
    <property type="molecule type" value="Genomic_DNA"/>
</dbReference>
<dbReference type="EMBL" id="UARW01000010">
    <property type="protein sequence ID" value="SQD01417.1"/>
    <property type="molecule type" value="Genomic_DNA"/>
</dbReference>
<proteinExistence type="predicted"/>